<accession>A0A8S5M8D9</accession>
<organism evidence="1">
    <name type="scientific">Siphoviridae sp. ctEYW18</name>
    <dbReference type="NCBI Taxonomy" id="2826208"/>
    <lineage>
        <taxon>Viruses</taxon>
        <taxon>Duplodnaviria</taxon>
        <taxon>Heunggongvirae</taxon>
        <taxon>Uroviricota</taxon>
        <taxon>Caudoviricetes</taxon>
    </lineage>
</organism>
<dbReference type="EMBL" id="BK014848">
    <property type="protein sequence ID" value="DAD78617.1"/>
    <property type="molecule type" value="Genomic_DNA"/>
</dbReference>
<name>A0A8S5M8D9_9CAUD</name>
<reference evidence="1" key="1">
    <citation type="journal article" date="2021" name="Proc. Natl. Acad. Sci. U.S.A.">
        <title>A Catalog of Tens of Thousands of Viruses from Human Metagenomes Reveals Hidden Associations with Chronic Diseases.</title>
        <authorList>
            <person name="Tisza M.J."/>
            <person name="Buck C.B."/>
        </authorList>
    </citation>
    <scope>NUCLEOTIDE SEQUENCE</scope>
    <source>
        <strain evidence="1">CtEYW18</strain>
    </source>
</reference>
<sequence>MVGRTNTGGGGSGATLTIMGVAGATVTASKNGKTYTRTINNSGTAVFKGLSTGIWTVTMSGGGQSTTRTVEITADYSLTIAYFSATITITYPANSTCVVTDSSGATIASNTNTGTAAKTWTATVGATGTYTITATATDGSGKTKSTTVSITADGQSASATLTYELILFDGGDNTGVTGGWKGTGVTPTVSDVLSFSITNTDATFSKAASVYTGNKFDLSKYNKLTVVKSEANGWSIGVTENKFSWSTYPPGVDTIGFIAYANLNTSDDRIELDISGINTECYVAIYELVGSINPEVGPKTSSATLTNITLS</sequence>
<protein>
    <submittedName>
        <fullName evidence="1">Uncharacterized protein</fullName>
    </submittedName>
</protein>
<evidence type="ECO:0000313" key="1">
    <source>
        <dbReference type="EMBL" id="DAD78617.1"/>
    </source>
</evidence>
<proteinExistence type="predicted"/>